<dbReference type="RefSeq" id="WP_202085534.1">
    <property type="nucleotide sequence ID" value="NZ_JAERTZ010000025.1"/>
</dbReference>
<accession>A0ABS1QT13</accession>
<reference evidence="2" key="1">
    <citation type="submission" date="2021-01" db="EMBL/GenBank/DDBJ databases">
        <title>Genome public.</title>
        <authorList>
            <person name="Liu C."/>
            <person name="Sun Q."/>
        </authorList>
    </citation>
    <scope>NUCLEOTIDE SEQUENCE [LARGE SCALE GENOMIC DNA]</scope>
    <source>
        <strain evidence="2">CGMCC 1.18722</strain>
    </source>
</reference>
<sequence>MRMRSIKMLYAKEESSMATRQPQFEEIVELLSKAVPILESEGLDGSVKNTEKLINRIKGMGSIIPSHKNELYSILRMMLESNTYYDSKAGEYLDQAFVLIKKALGENV</sequence>
<comment type="caution">
    <text evidence="1">The sequence shown here is derived from an EMBL/GenBank/DDBJ whole genome shotgun (WGS) entry which is preliminary data.</text>
</comment>
<keyword evidence="2" id="KW-1185">Reference proteome</keyword>
<protein>
    <submittedName>
        <fullName evidence="1">Uncharacterized protein</fullName>
    </submittedName>
</protein>
<evidence type="ECO:0000313" key="1">
    <source>
        <dbReference type="EMBL" id="MBL1378009.1"/>
    </source>
</evidence>
<dbReference type="EMBL" id="JAERTZ010000025">
    <property type="protein sequence ID" value="MBL1378009.1"/>
    <property type="molecule type" value="Genomic_DNA"/>
</dbReference>
<gene>
    <name evidence="1" type="ORF">JKV55_11805</name>
</gene>
<proteinExistence type="predicted"/>
<evidence type="ECO:0000313" key="2">
    <source>
        <dbReference type="Proteomes" id="UP000638570"/>
    </source>
</evidence>
<name>A0ABS1QT13_9GAMM</name>
<organism evidence="1 2">
    <name type="scientific">Zobellella iuensis</name>
    <dbReference type="NCBI Taxonomy" id="2803811"/>
    <lineage>
        <taxon>Bacteria</taxon>
        <taxon>Pseudomonadati</taxon>
        <taxon>Pseudomonadota</taxon>
        <taxon>Gammaproteobacteria</taxon>
        <taxon>Aeromonadales</taxon>
        <taxon>Aeromonadaceae</taxon>
        <taxon>Zobellella</taxon>
    </lineage>
</organism>
<dbReference type="Proteomes" id="UP000638570">
    <property type="component" value="Unassembled WGS sequence"/>
</dbReference>